<dbReference type="AlphaFoldDB" id="A0AAV9IPW7"/>
<evidence type="ECO:0000313" key="12">
    <source>
        <dbReference type="Proteomes" id="UP001301350"/>
    </source>
</evidence>
<organism evidence="11 12">
    <name type="scientific">Cyanidium caldarium</name>
    <name type="common">Red alga</name>
    <dbReference type="NCBI Taxonomy" id="2771"/>
    <lineage>
        <taxon>Eukaryota</taxon>
        <taxon>Rhodophyta</taxon>
        <taxon>Bangiophyceae</taxon>
        <taxon>Cyanidiales</taxon>
        <taxon>Cyanidiaceae</taxon>
        <taxon>Cyanidium</taxon>
    </lineage>
</organism>
<dbReference type="PANTHER" id="PTHR13683">
    <property type="entry name" value="ASPARTYL PROTEASES"/>
    <property type="match status" value="1"/>
</dbReference>
<evidence type="ECO:0000256" key="6">
    <source>
        <dbReference type="PIRSR" id="PIRSR601461-2"/>
    </source>
</evidence>
<dbReference type="PROSITE" id="PS51767">
    <property type="entry name" value="PEPTIDASE_A1"/>
    <property type="match status" value="1"/>
</dbReference>
<proteinExistence type="inferred from homology"/>
<evidence type="ECO:0000256" key="1">
    <source>
        <dbReference type="ARBA" id="ARBA00007447"/>
    </source>
</evidence>
<keyword evidence="8" id="KW-0812">Transmembrane</keyword>
<evidence type="ECO:0000256" key="2">
    <source>
        <dbReference type="ARBA" id="ARBA00022670"/>
    </source>
</evidence>
<comment type="similarity">
    <text evidence="1">Belongs to the peptidase A1 family.</text>
</comment>
<feature type="chain" id="PRO_5043474290" description="Peptidase A1 domain-containing protein" evidence="9">
    <location>
        <begin position="21"/>
        <end position="569"/>
    </location>
</feature>
<keyword evidence="8" id="KW-0472">Membrane</keyword>
<keyword evidence="4" id="KW-0378">Hydrolase</keyword>
<keyword evidence="3 9" id="KW-0732">Signal</keyword>
<gene>
    <name evidence="11" type="ORF">CDCA_CDCA01G0369</name>
</gene>
<dbReference type="InterPro" id="IPR021109">
    <property type="entry name" value="Peptidase_aspartic_dom_sf"/>
</dbReference>
<protein>
    <recommendedName>
        <fullName evidence="10">Peptidase A1 domain-containing protein</fullName>
    </recommendedName>
</protein>
<evidence type="ECO:0000256" key="5">
    <source>
        <dbReference type="PIRSR" id="PIRSR601461-1"/>
    </source>
</evidence>
<dbReference type="GO" id="GO:0006508">
    <property type="term" value="P:proteolysis"/>
    <property type="evidence" value="ECO:0007669"/>
    <property type="project" value="UniProtKB-KW"/>
</dbReference>
<name>A0AAV9IPW7_CYACA</name>
<dbReference type="Proteomes" id="UP001301350">
    <property type="component" value="Unassembled WGS sequence"/>
</dbReference>
<keyword evidence="12" id="KW-1185">Reference proteome</keyword>
<feature type="region of interest" description="Disordered" evidence="7">
    <location>
        <begin position="530"/>
        <end position="569"/>
    </location>
</feature>
<evidence type="ECO:0000256" key="8">
    <source>
        <dbReference type="SAM" id="Phobius"/>
    </source>
</evidence>
<evidence type="ECO:0000256" key="4">
    <source>
        <dbReference type="ARBA" id="ARBA00022801"/>
    </source>
</evidence>
<dbReference type="EMBL" id="JANCYW010000001">
    <property type="protein sequence ID" value="KAK4534344.1"/>
    <property type="molecule type" value="Genomic_DNA"/>
</dbReference>
<reference evidence="11 12" key="1">
    <citation type="submission" date="2022-07" db="EMBL/GenBank/DDBJ databases">
        <title>Genome-wide signatures of adaptation to extreme environments.</title>
        <authorList>
            <person name="Cho C.H."/>
            <person name="Yoon H.S."/>
        </authorList>
    </citation>
    <scope>NUCLEOTIDE SEQUENCE [LARGE SCALE GENOMIC DNA]</scope>
    <source>
        <strain evidence="11 12">DBV 063 E5</strain>
    </source>
</reference>
<dbReference type="GO" id="GO:0004190">
    <property type="term" value="F:aspartic-type endopeptidase activity"/>
    <property type="evidence" value="ECO:0007669"/>
    <property type="project" value="InterPro"/>
</dbReference>
<dbReference type="Pfam" id="PF00026">
    <property type="entry name" value="Asp"/>
    <property type="match status" value="1"/>
</dbReference>
<dbReference type="PRINTS" id="PR00792">
    <property type="entry name" value="PEPSIN"/>
</dbReference>
<keyword evidence="6" id="KW-1015">Disulfide bond</keyword>
<keyword evidence="8" id="KW-1133">Transmembrane helix</keyword>
<feature type="active site" evidence="5">
    <location>
        <position position="314"/>
    </location>
</feature>
<feature type="active site" evidence="5">
    <location>
        <position position="103"/>
    </location>
</feature>
<feature type="transmembrane region" description="Helical" evidence="8">
    <location>
        <begin position="501"/>
        <end position="522"/>
    </location>
</feature>
<feature type="disulfide bond" evidence="6">
    <location>
        <begin position="116"/>
        <end position="136"/>
    </location>
</feature>
<feature type="domain" description="Peptidase A1" evidence="10">
    <location>
        <begin position="87"/>
        <end position="446"/>
    </location>
</feature>
<dbReference type="InterPro" id="IPR001461">
    <property type="entry name" value="Aspartic_peptidase_A1"/>
</dbReference>
<evidence type="ECO:0000256" key="3">
    <source>
        <dbReference type="ARBA" id="ARBA00022729"/>
    </source>
</evidence>
<accession>A0AAV9IPW7</accession>
<dbReference type="InterPro" id="IPR034164">
    <property type="entry name" value="Pepsin-like_dom"/>
</dbReference>
<dbReference type="PANTHER" id="PTHR13683:SF375">
    <property type="entry name" value="PEPTIDASE A1 DOMAIN-CONTAINING PROTEIN"/>
    <property type="match status" value="1"/>
</dbReference>
<dbReference type="SUPFAM" id="SSF50630">
    <property type="entry name" value="Acid proteases"/>
    <property type="match status" value="1"/>
</dbReference>
<dbReference type="InterPro" id="IPR033121">
    <property type="entry name" value="PEPTIDASE_A1"/>
</dbReference>
<dbReference type="CDD" id="cd05471">
    <property type="entry name" value="pepsin_like"/>
    <property type="match status" value="1"/>
</dbReference>
<comment type="caution">
    <text evidence="11">The sequence shown here is derived from an EMBL/GenBank/DDBJ whole genome shotgun (WGS) entry which is preliminary data.</text>
</comment>
<evidence type="ECO:0000313" key="11">
    <source>
        <dbReference type="EMBL" id="KAK4534344.1"/>
    </source>
</evidence>
<dbReference type="Gene3D" id="2.40.70.10">
    <property type="entry name" value="Acid Proteases"/>
    <property type="match status" value="2"/>
</dbReference>
<evidence type="ECO:0000256" key="9">
    <source>
        <dbReference type="SAM" id="SignalP"/>
    </source>
</evidence>
<evidence type="ECO:0000259" key="10">
    <source>
        <dbReference type="PROSITE" id="PS51767"/>
    </source>
</evidence>
<evidence type="ECO:0000256" key="7">
    <source>
        <dbReference type="SAM" id="MobiDB-lite"/>
    </source>
</evidence>
<keyword evidence="2" id="KW-0645">Protease</keyword>
<feature type="signal peptide" evidence="9">
    <location>
        <begin position="1"/>
        <end position="20"/>
    </location>
</feature>
<sequence>MFWTLIVCVLLAISWNNASAQSSFVLPLRPVELPASTVLVRGRYAQLASSTFPNDTFVREGLHTYTHAAASLQIAPLYGSVSRVGMYATEISIDGQSFVVSVDTGSSSLAVPTTECLNCPPQKHLLRVDRATTVPCTGSTDPIGDDRPVAFQCDREHSGMCDRTGGCTFVIRYGDGTRLAGRYLAGMVGVAQSSVPLLFGGIQDASGPEKDVFGAGIDGMLGLAYRGLSCNPMCTTPLFDALVERRRVPADMFSLCESDEGGRLVLGGPDPNVRESDIVWTPIVHDLYYNVELDHILVDGQNVGIVSRQSAFVDSGTTMIVLSSRAYATLRDYFYQHHCQVPYVCPGVPDQHTIFELEFCVQYEPQHLQQLPTLTFTFRGNVRLRLSAEQYLLRVTDADGQPFYCLGIMQDRKLGDTFGIEAILGLSWLRNFVTTYDRAHGRIGFTPARGCEVLQDVAEVPPTAGNATDATDESVPDVDAESVSDKSGFWARLHSLLTPTVLIVIIGCSAVLLMAIGVWIIIRCRRYRSVSSGTPDSRDTGAEPAARASFLTKQPRPEGDALLPSHSPV</sequence>